<dbReference type="Gene3D" id="1.20.120.520">
    <property type="entry name" value="nmb1532 protein domain like"/>
    <property type="match status" value="1"/>
</dbReference>
<dbReference type="Proteomes" id="UP000426027">
    <property type="component" value="Chromosome"/>
</dbReference>
<dbReference type="EMBL" id="CP046566">
    <property type="protein sequence ID" value="QGW27600.1"/>
    <property type="molecule type" value="Genomic_DNA"/>
</dbReference>
<evidence type="ECO:0000313" key="1">
    <source>
        <dbReference type="EMBL" id="QGW27600.1"/>
    </source>
</evidence>
<evidence type="ECO:0008006" key="3">
    <source>
        <dbReference type="Google" id="ProtNLM"/>
    </source>
</evidence>
<organism evidence="1 2">
    <name type="scientific">Phnomibacter ginsenosidimutans</name>
    <dbReference type="NCBI Taxonomy" id="2676868"/>
    <lineage>
        <taxon>Bacteria</taxon>
        <taxon>Pseudomonadati</taxon>
        <taxon>Bacteroidota</taxon>
        <taxon>Chitinophagia</taxon>
        <taxon>Chitinophagales</taxon>
        <taxon>Chitinophagaceae</taxon>
        <taxon>Phnomibacter</taxon>
    </lineage>
</organism>
<dbReference type="RefSeq" id="WP_157477515.1">
    <property type="nucleotide sequence ID" value="NZ_CP046566.1"/>
</dbReference>
<gene>
    <name evidence="1" type="ORF">GLV81_05375</name>
</gene>
<name>A0A6I6GBP7_9BACT</name>
<dbReference type="KEGG" id="fls:GLV81_05375"/>
<reference evidence="1 2" key="1">
    <citation type="submission" date="2019-11" db="EMBL/GenBank/DDBJ databases">
        <authorList>
            <person name="Im W.T."/>
        </authorList>
    </citation>
    <scope>NUCLEOTIDE SEQUENCE [LARGE SCALE GENOMIC DNA]</scope>
    <source>
        <strain evidence="1 2">SB-02</strain>
    </source>
</reference>
<accession>A0A6I6GBP7</accession>
<keyword evidence="2" id="KW-1185">Reference proteome</keyword>
<dbReference type="AlphaFoldDB" id="A0A6I6GBP7"/>
<sequence length="170" mass="19820">MMASHLVEVNELTPPQLCHYIEQKHYAPIKQSLETLAEYSNLLQHSDVEPEKLSVGHMLFGRLKDEMEQVIRNDSMILFPLIMQADAKGRIREAHIPAQMIRDKNKKILSLLEKLRLIANNFILKPEWDADTRMFFEELFTLDQMVTQAIYLKENVLLPRIQKASEQAGY</sequence>
<evidence type="ECO:0000313" key="2">
    <source>
        <dbReference type="Proteomes" id="UP000426027"/>
    </source>
</evidence>
<proteinExistence type="predicted"/>
<protein>
    <recommendedName>
        <fullName evidence="3">Hemerythrin-like domain-containing protein</fullName>
    </recommendedName>
</protein>